<dbReference type="PROSITE" id="PS50883">
    <property type="entry name" value="EAL"/>
    <property type="match status" value="1"/>
</dbReference>
<proteinExistence type="predicted"/>
<evidence type="ECO:0000256" key="1">
    <source>
        <dbReference type="SAM" id="Phobius"/>
    </source>
</evidence>
<dbReference type="SUPFAM" id="SSF141868">
    <property type="entry name" value="EAL domain-like"/>
    <property type="match status" value="1"/>
</dbReference>
<evidence type="ECO:0000313" key="5">
    <source>
        <dbReference type="EMBL" id="GAA1106470.1"/>
    </source>
</evidence>
<evidence type="ECO:0000259" key="4">
    <source>
        <dbReference type="PROSITE" id="PS50887"/>
    </source>
</evidence>
<dbReference type="Proteomes" id="UP001501581">
    <property type="component" value="Unassembled WGS sequence"/>
</dbReference>
<comment type="caution">
    <text evidence="5">The sequence shown here is derived from an EMBL/GenBank/DDBJ whole genome shotgun (WGS) entry which is preliminary data.</text>
</comment>
<sequence length="764" mass="83069">MNPLGTHPLRVAYDYAVVGLAVALVTLGFLEWFNELPDLRLLVLVALAAVPVLVRHSLPVAASSYSATIGLAPAVLYAGDFDRASHVFPLWAVILAVSYPFFQGDPLKGAPRTAIQVIAGYTLVQVCAVVDVGPPPYDRALAGLGAYFLVVIVLDLPRNNPDAEGRRDNDLDLKNVLFAVVALLYAACLLGTLRLLADGPDTTPRLGAAILLSILLIWLTILIARLDTATLSVATLTRAATAMPWPNGRIDATLLSAAESGARARRARFSRAPGPRGSLSLPMSDGRYLVLRRGRGDLSFRKGEEELARSLVAMAEASRHQAAHEQRLQHAAKTDDLTGLWRVPHFTVTVEDTLAKLAPGQRIAVFFIDVDGFNRINEQLGHLNADLVMRQLGQRLLTALPAGTTPARFGGDEFLVLMKDAHSAAHVESTRHRIATALHQPMTVDSWVLQVDATIGVAISHEGSDHDSLIGEAERDMRRRQSRAREDTQPRWAGELDLIGDLVDEGGISVAYQPIVDLHTGELFGYEALIRGSHPRFGQLSPLQIIGSAMRLGILDEITEIVAEQAITTVGQVAESLGRRLALSLNIEFQQLYDGNPMLQWLRTRHLEAPIDLILELSERQIGAWHSMHNALAESLRGGGIEMAIDDFGAGHASFAIVSEWDWKWVKLDRSFLTRMGQRGSVMLPHVARMLADLGTTTVIEGIETRPQLELAHQLGIPLGQGLRFGAPQSAAEIAERPEVHGLGAKDLLMALSSRSESGPLHRP</sequence>
<feature type="transmembrane region" description="Helical" evidence="1">
    <location>
        <begin position="86"/>
        <end position="102"/>
    </location>
</feature>
<dbReference type="PANTHER" id="PTHR33121:SF70">
    <property type="entry name" value="SIGNALING PROTEIN YKOW"/>
    <property type="match status" value="1"/>
</dbReference>
<feature type="domain" description="GGDEF" evidence="4">
    <location>
        <begin position="361"/>
        <end position="493"/>
    </location>
</feature>
<gene>
    <name evidence="5" type="ORF">GCM10009668_27720</name>
</gene>
<feature type="transmembrane region" description="Helical" evidence="1">
    <location>
        <begin position="12"/>
        <end position="30"/>
    </location>
</feature>
<dbReference type="PROSITE" id="PS50887">
    <property type="entry name" value="GGDEF"/>
    <property type="match status" value="1"/>
</dbReference>
<keyword evidence="1" id="KW-1133">Transmembrane helix</keyword>
<feature type="transmembrane region" description="Helical" evidence="1">
    <location>
        <begin position="208"/>
        <end position="226"/>
    </location>
</feature>
<evidence type="ECO:0008006" key="7">
    <source>
        <dbReference type="Google" id="ProtNLM"/>
    </source>
</evidence>
<dbReference type="InterPro" id="IPR029787">
    <property type="entry name" value="Nucleotide_cyclase"/>
</dbReference>
<reference evidence="6" key="1">
    <citation type="journal article" date="2019" name="Int. J. Syst. Evol. Microbiol.">
        <title>The Global Catalogue of Microorganisms (GCM) 10K type strain sequencing project: providing services to taxonomists for standard genome sequencing and annotation.</title>
        <authorList>
            <consortium name="The Broad Institute Genomics Platform"/>
            <consortium name="The Broad Institute Genome Sequencing Center for Infectious Disease"/>
            <person name="Wu L."/>
            <person name="Ma J."/>
        </authorList>
    </citation>
    <scope>NUCLEOTIDE SEQUENCE [LARGE SCALE GENOMIC DNA]</scope>
    <source>
        <strain evidence="6">JCM 13008</strain>
    </source>
</reference>
<dbReference type="Gene3D" id="3.20.20.450">
    <property type="entry name" value="EAL domain"/>
    <property type="match status" value="1"/>
</dbReference>
<dbReference type="Pfam" id="PF00990">
    <property type="entry name" value="GGDEF"/>
    <property type="match status" value="1"/>
</dbReference>
<dbReference type="SMART" id="SM00267">
    <property type="entry name" value="GGDEF"/>
    <property type="match status" value="1"/>
</dbReference>
<dbReference type="SMART" id="SM00052">
    <property type="entry name" value="EAL"/>
    <property type="match status" value="1"/>
</dbReference>
<dbReference type="Pfam" id="PF00563">
    <property type="entry name" value="EAL"/>
    <property type="match status" value="1"/>
</dbReference>
<dbReference type="InterPro" id="IPR050706">
    <property type="entry name" value="Cyclic-di-GMP_PDE-like"/>
</dbReference>
<dbReference type="NCBIfam" id="TIGR00254">
    <property type="entry name" value="GGDEF"/>
    <property type="match status" value="1"/>
</dbReference>
<dbReference type="PANTHER" id="PTHR33121">
    <property type="entry name" value="CYCLIC DI-GMP PHOSPHODIESTERASE PDEF"/>
    <property type="match status" value="1"/>
</dbReference>
<dbReference type="EMBL" id="BAAALG010000011">
    <property type="protein sequence ID" value="GAA1106470.1"/>
    <property type="molecule type" value="Genomic_DNA"/>
</dbReference>
<dbReference type="CDD" id="cd01948">
    <property type="entry name" value="EAL"/>
    <property type="match status" value="1"/>
</dbReference>
<accession>A0ABN1TWR5</accession>
<evidence type="ECO:0000259" key="2">
    <source>
        <dbReference type="PROSITE" id="PS50042"/>
    </source>
</evidence>
<keyword evidence="1" id="KW-0472">Membrane</keyword>
<organism evidence="5 6">
    <name type="scientific">Nocardioides dubius</name>
    <dbReference type="NCBI Taxonomy" id="317019"/>
    <lineage>
        <taxon>Bacteria</taxon>
        <taxon>Bacillati</taxon>
        <taxon>Actinomycetota</taxon>
        <taxon>Actinomycetes</taxon>
        <taxon>Propionibacteriales</taxon>
        <taxon>Nocardioidaceae</taxon>
        <taxon>Nocardioides</taxon>
    </lineage>
</organism>
<dbReference type="InterPro" id="IPR001633">
    <property type="entry name" value="EAL_dom"/>
</dbReference>
<dbReference type="Gene3D" id="3.30.70.270">
    <property type="match status" value="1"/>
</dbReference>
<dbReference type="InterPro" id="IPR000595">
    <property type="entry name" value="cNMP-bd_dom"/>
</dbReference>
<keyword evidence="6" id="KW-1185">Reference proteome</keyword>
<dbReference type="PROSITE" id="PS50042">
    <property type="entry name" value="CNMP_BINDING_3"/>
    <property type="match status" value="1"/>
</dbReference>
<dbReference type="SUPFAM" id="SSF55073">
    <property type="entry name" value="Nucleotide cyclase"/>
    <property type="match status" value="1"/>
</dbReference>
<evidence type="ECO:0000313" key="6">
    <source>
        <dbReference type="Proteomes" id="UP001501581"/>
    </source>
</evidence>
<evidence type="ECO:0000259" key="3">
    <source>
        <dbReference type="PROSITE" id="PS50883"/>
    </source>
</evidence>
<keyword evidence="1" id="KW-0812">Transmembrane</keyword>
<feature type="transmembrane region" description="Helical" evidence="1">
    <location>
        <begin position="176"/>
        <end position="196"/>
    </location>
</feature>
<feature type="transmembrane region" description="Helical" evidence="1">
    <location>
        <begin position="114"/>
        <end position="133"/>
    </location>
</feature>
<dbReference type="InterPro" id="IPR000160">
    <property type="entry name" value="GGDEF_dom"/>
</dbReference>
<dbReference type="InterPro" id="IPR043128">
    <property type="entry name" value="Rev_trsase/Diguanyl_cyclase"/>
</dbReference>
<protein>
    <recommendedName>
        <fullName evidence="7">Diguanylate cyclase (GGDEF) domain-containing protein</fullName>
    </recommendedName>
</protein>
<name>A0ABN1TWR5_9ACTN</name>
<feature type="transmembrane region" description="Helical" evidence="1">
    <location>
        <begin position="37"/>
        <end position="54"/>
    </location>
</feature>
<dbReference type="RefSeq" id="WP_343995395.1">
    <property type="nucleotide sequence ID" value="NZ_BAAALG010000011.1"/>
</dbReference>
<dbReference type="InterPro" id="IPR035919">
    <property type="entry name" value="EAL_sf"/>
</dbReference>
<dbReference type="CDD" id="cd01949">
    <property type="entry name" value="GGDEF"/>
    <property type="match status" value="1"/>
</dbReference>
<feature type="domain" description="EAL" evidence="3">
    <location>
        <begin position="491"/>
        <end position="742"/>
    </location>
</feature>
<feature type="domain" description="Cyclic nucleotide-binding" evidence="2">
    <location>
        <begin position="502"/>
        <end position="536"/>
    </location>
</feature>